<proteinExistence type="predicted"/>
<reference evidence="1 2" key="1">
    <citation type="submission" date="2020-08" db="EMBL/GenBank/DDBJ databases">
        <title>Genomic Encyclopedia of Type Strains, Phase III (KMG-III): the genomes of soil and plant-associated and newly described type strains.</title>
        <authorList>
            <person name="Whitman W."/>
        </authorList>
    </citation>
    <scope>NUCLEOTIDE SEQUENCE [LARGE SCALE GENOMIC DNA]</scope>
    <source>
        <strain evidence="1 2">CECT 3271</strain>
    </source>
</reference>
<dbReference type="EMBL" id="JACJIE010000016">
    <property type="protein sequence ID" value="MBA8946807.1"/>
    <property type="molecule type" value="Genomic_DNA"/>
</dbReference>
<dbReference type="Proteomes" id="UP000530412">
    <property type="component" value="Unassembled WGS sequence"/>
</dbReference>
<organism evidence="1 2">
    <name type="scientific">Streptomyces calvus</name>
    <dbReference type="NCBI Taxonomy" id="67282"/>
    <lineage>
        <taxon>Bacteria</taxon>
        <taxon>Bacillati</taxon>
        <taxon>Actinomycetota</taxon>
        <taxon>Actinomycetes</taxon>
        <taxon>Kitasatosporales</taxon>
        <taxon>Streptomycetaceae</taxon>
        <taxon>Streptomyces</taxon>
    </lineage>
</organism>
<sequence length="44" mass="5215">MHERLQEAQRERQAVGLVTARRMQRRAERASRRARRALALAVMQ</sequence>
<evidence type="ECO:0000313" key="1">
    <source>
        <dbReference type="EMBL" id="MBA8946807.1"/>
    </source>
</evidence>
<comment type="caution">
    <text evidence="1">The sequence shown here is derived from an EMBL/GenBank/DDBJ whole genome shotgun (WGS) entry which is preliminary data.</text>
</comment>
<protein>
    <submittedName>
        <fullName evidence="1">Uncharacterized protein</fullName>
    </submittedName>
</protein>
<gene>
    <name evidence="1" type="ORF">FHS33_005262</name>
</gene>
<accession>A0AA40SHW4</accession>
<name>A0AA40SHW4_9ACTN</name>
<evidence type="ECO:0000313" key="2">
    <source>
        <dbReference type="Proteomes" id="UP000530412"/>
    </source>
</evidence>
<dbReference type="AlphaFoldDB" id="A0AA40SHW4"/>